<dbReference type="InterPro" id="IPR024078">
    <property type="entry name" value="LmbE-like_dom_sf"/>
</dbReference>
<organism evidence="1 2">
    <name type="scientific">Candidatus Roizmanbacteria bacterium CG_4_9_14_0_2_um_filter_39_13</name>
    <dbReference type="NCBI Taxonomy" id="1974839"/>
    <lineage>
        <taxon>Bacteria</taxon>
        <taxon>Candidatus Roizmaniibacteriota</taxon>
    </lineage>
</organism>
<reference evidence="2" key="1">
    <citation type="submission" date="2017-09" db="EMBL/GenBank/DDBJ databases">
        <title>Depth-based differentiation of microbial function through sediment-hosted aquifers and enrichment of novel symbionts in the deep terrestrial subsurface.</title>
        <authorList>
            <person name="Probst A.J."/>
            <person name="Ladd B."/>
            <person name="Jarett J.K."/>
            <person name="Geller-Mcgrath D.E."/>
            <person name="Sieber C.M.K."/>
            <person name="Emerson J.B."/>
            <person name="Anantharaman K."/>
            <person name="Thomas B.C."/>
            <person name="Malmstrom R."/>
            <person name="Stieglmeier M."/>
            <person name="Klingl A."/>
            <person name="Woyke T."/>
            <person name="Ryan C.M."/>
            <person name="Banfield J.F."/>
        </authorList>
    </citation>
    <scope>NUCLEOTIDE SEQUENCE [LARGE SCALE GENOMIC DNA]</scope>
</reference>
<sequence>MPEKFYTFPEGAQAYIQTAENEMAQVSYSLERVTETFGIRWYDICHAKKSGDNYAPQQVLYLAPHSDDMEISGGVTTRAHVQRGDHVQELLVTCGSAGRSNRGFSEKTMPIVRLWEAYRAAQIGEIQRLGVLHDLSEPEKLGLNEWFSDFPDGEYARLGVNLIRHYNPHILYSPHPDVDVDGHPDHALTGEIAQWAAGWGTETDFYKDSFPATQTHLDSWRRYAVWEASEKLSANYYTAYDPSGPYAGDKMRRIEVFQSQGGVNYAYSILSRDEYVGGMNTVGNNKHLSYESFNEIKSPIVDTPRWK</sequence>
<dbReference type="Gene3D" id="3.40.50.10320">
    <property type="entry name" value="LmbE-like"/>
    <property type="match status" value="1"/>
</dbReference>
<evidence type="ECO:0000313" key="1">
    <source>
        <dbReference type="EMBL" id="PJC30097.1"/>
    </source>
</evidence>
<evidence type="ECO:0000313" key="2">
    <source>
        <dbReference type="Proteomes" id="UP000231383"/>
    </source>
</evidence>
<dbReference type="Pfam" id="PF02585">
    <property type="entry name" value="PIG-L"/>
    <property type="match status" value="1"/>
</dbReference>
<dbReference type="SUPFAM" id="SSF102588">
    <property type="entry name" value="LmbE-like"/>
    <property type="match status" value="1"/>
</dbReference>
<dbReference type="EMBL" id="PFSC01000195">
    <property type="protein sequence ID" value="PJC30097.1"/>
    <property type="molecule type" value="Genomic_DNA"/>
</dbReference>
<dbReference type="Proteomes" id="UP000231383">
    <property type="component" value="Unassembled WGS sequence"/>
</dbReference>
<comment type="caution">
    <text evidence="1">The sequence shown here is derived from an EMBL/GenBank/DDBJ whole genome shotgun (WGS) entry which is preliminary data.</text>
</comment>
<protein>
    <recommendedName>
        <fullName evidence="3">PIG-L family deacetylase</fullName>
    </recommendedName>
</protein>
<name>A0A2M8EW55_9BACT</name>
<dbReference type="AlphaFoldDB" id="A0A2M8EW55"/>
<evidence type="ECO:0008006" key="3">
    <source>
        <dbReference type="Google" id="ProtNLM"/>
    </source>
</evidence>
<dbReference type="InterPro" id="IPR003737">
    <property type="entry name" value="GlcNAc_PI_deacetylase-related"/>
</dbReference>
<gene>
    <name evidence="1" type="ORF">CO051_07410</name>
</gene>
<accession>A0A2M8EW55</accession>
<proteinExistence type="predicted"/>